<feature type="non-terminal residue" evidence="2">
    <location>
        <position position="1"/>
    </location>
</feature>
<dbReference type="SUPFAM" id="SSF56399">
    <property type="entry name" value="ADP-ribosylation"/>
    <property type="match status" value="1"/>
</dbReference>
<proteinExistence type="predicted"/>
<evidence type="ECO:0000313" key="3">
    <source>
        <dbReference type="Proteomes" id="UP001189429"/>
    </source>
</evidence>
<keyword evidence="3" id="KW-1185">Reference proteome</keyword>
<reference evidence="2" key="1">
    <citation type="submission" date="2023-10" db="EMBL/GenBank/DDBJ databases">
        <authorList>
            <person name="Chen Y."/>
            <person name="Shah S."/>
            <person name="Dougan E. K."/>
            <person name="Thang M."/>
            <person name="Chan C."/>
        </authorList>
    </citation>
    <scope>NUCLEOTIDE SEQUENCE [LARGE SCALE GENOMIC DNA]</scope>
</reference>
<dbReference type="Gene3D" id="3.90.228.10">
    <property type="match status" value="1"/>
</dbReference>
<gene>
    <name evidence="2" type="ORF">PCOR1329_LOCUS6411</name>
</gene>
<accession>A0ABN9PZP8</accession>
<sequence length="185" mass="20159">VNEWYLFHGCHEKAAHSISTHDFKISAAMRPGGESLPAQAAPGPPAAPEGGWAGCRGGVAEPGRRRLPPEGFRGCAFARAGARSGAGAGLGTLRHESCTKADEYSKPNSQDEFCLLLCRALGGNVRYTAAVTPDPDALVKDCIEGPYECILGDREKCRNTFREFVFYDTENLFAEYIINYKRVWT</sequence>
<feature type="region of interest" description="Disordered" evidence="1">
    <location>
        <begin position="30"/>
        <end position="50"/>
    </location>
</feature>
<dbReference type="Proteomes" id="UP001189429">
    <property type="component" value="Unassembled WGS sequence"/>
</dbReference>
<protein>
    <recommendedName>
        <fullName evidence="4">Poly [ADP-ribose] polymerase</fullName>
    </recommendedName>
</protein>
<comment type="caution">
    <text evidence="2">The sequence shown here is derived from an EMBL/GenBank/DDBJ whole genome shotgun (WGS) entry which is preliminary data.</text>
</comment>
<evidence type="ECO:0000313" key="2">
    <source>
        <dbReference type="EMBL" id="CAK0797273.1"/>
    </source>
</evidence>
<evidence type="ECO:0000256" key="1">
    <source>
        <dbReference type="SAM" id="MobiDB-lite"/>
    </source>
</evidence>
<name>A0ABN9PZP8_9DINO</name>
<organism evidence="2 3">
    <name type="scientific">Prorocentrum cordatum</name>
    <dbReference type="NCBI Taxonomy" id="2364126"/>
    <lineage>
        <taxon>Eukaryota</taxon>
        <taxon>Sar</taxon>
        <taxon>Alveolata</taxon>
        <taxon>Dinophyceae</taxon>
        <taxon>Prorocentrales</taxon>
        <taxon>Prorocentraceae</taxon>
        <taxon>Prorocentrum</taxon>
    </lineage>
</organism>
<dbReference type="EMBL" id="CAUYUJ010001718">
    <property type="protein sequence ID" value="CAK0797273.1"/>
    <property type="molecule type" value="Genomic_DNA"/>
</dbReference>
<evidence type="ECO:0008006" key="4">
    <source>
        <dbReference type="Google" id="ProtNLM"/>
    </source>
</evidence>